<dbReference type="OrthoDB" id="3045089at2759"/>
<name>X0BMQ9_FUSOX</name>
<sequence length="948" mass="108554">MSFGFVVGDFIAVGELCWKIYTRVYKVSRDAPEELRALIQELGNLSNTVNLLNEEVRDKEEWIKKAGKRRLEYTCKVMRQAKETLEKMDRLADKYAELDPGANSQGSKRSLRIQWNRIKYALEVSSINELRAKFMSHNLQLTLLMQGAQNSSLERIEKQQSKTDIKLDELRNLMIGDRISRESPLLNAPLDEEDRAELSAAFLRSAEIGNRPWASIAIDDWLQAGKWWLLKVRSQMNHLAEGTDIKVHAYINLLKACWILTDIVSIHPQRVHLGASNDRRNEGIRNLSQITKRSLENFPIFDFQLRDVKDNTINIWPQSPPLGMIAPRRQFGINRDNLRLQASHGEVLFQCFAEIHRTTEGTVDTESISEECFLMLEVPQQGIYLNVMLKDFVEHDICKMKHSDALKAILVGFKLFDSTFQTVFQPASLTVSIVHSVSVLANWPSRDWNCLLLPDYDTGCPAPSDSLALLLRTIINDVVKKVYQDKSPSSEFLPRDCLDAKFLPLGTFVWKVICWHCEKFADMRLLLEGFNIKEDLHDSFVQTAFLRLDRNFLSHLVHYLNYRDGWYPDDVLIMVEAALTSDDVRYLSLILEHISATALSEHQPTICQLVYCSRRLDYIEAMLQVVIPRPADIAATLAWYLASGDEQSFRDFLHLVEGHGGSFRNRKDDEIDFSDFCHNFVAGCGRLIEAQRSDALSLYLDSLEGLGINSHSIEGLENASPFQLAVLPALVSPDPSFLRILLERDVVGADMPIPGLGGREVISNPSPSMPHWPLYCAVVLVCDTEFLQLLCQHGASLQQESRGTKYQENKAQGIVDHLTLLSSLEDARLEHIDVLLFCHIRIHIGIGIKGKHCNTLMSRRYEAIKNTTDYRETWRCMERLLYRDGFFPSCSGPCDELHEGSWKDEPGIRSEMMSRYTEFPEHYPKHLRTQSNWDIWRKDALQILNKLI</sequence>
<evidence type="ECO:0000313" key="3">
    <source>
        <dbReference type="Proteomes" id="UP000030663"/>
    </source>
</evidence>
<proteinExistence type="predicted"/>
<evidence type="ECO:0000256" key="1">
    <source>
        <dbReference type="SAM" id="Coils"/>
    </source>
</evidence>
<keyword evidence="3" id="KW-1185">Reference proteome</keyword>
<dbReference type="Proteomes" id="UP000030663">
    <property type="component" value="Unassembled WGS sequence"/>
</dbReference>
<reference evidence="2 3" key="1">
    <citation type="submission" date="2011-11" db="EMBL/GenBank/DDBJ databases">
        <title>The Genome Sequence of Fusarium oxysporum PHW815.</title>
        <authorList>
            <consortium name="The Broad Institute Genome Sequencing Platform"/>
            <person name="Ma L.-J."/>
            <person name="Gale L.R."/>
            <person name="Schwartz D.C."/>
            <person name="Zhou S."/>
            <person name="Corby-Kistler H."/>
            <person name="Young S.K."/>
            <person name="Zeng Q."/>
            <person name="Gargeya S."/>
            <person name="Fitzgerald M."/>
            <person name="Haas B."/>
            <person name="Abouelleil A."/>
            <person name="Alvarado L."/>
            <person name="Arachchi H.M."/>
            <person name="Berlin A."/>
            <person name="Brown A."/>
            <person name="Chapman S.B."/>
            <person name="Chen Z."/>
            <person name="Dunbar C."/>
            <person name="Freedman E."/>
            <person name="Gearin G."/>
            <person name="Goldberg J."/>
            <person name="Griggs A."/>
            <person name="Gujja S."/>
            <person name="Heiman D."/>
            <person name="Howarth C."/>
            <person name="Larson L."/>
            <person name="Lui A."/>
            <person name="MacDonald P.J.P."/>
            <person name="Montmayeur A."/>
            <person name="Murphy C."/>
            <person name="Neiman D."/>
            <person name="Pearson M."/>
            <person name="Priest M."/>
            <person name="Roberts A."/>
            <person name="Saif S."/>
            <person name="Shea T."/>
            <person name="Shenoy N."/>
            <person name="Sisk P."/>
            <person name="Stolte C."/>
            <person name="Sykes S."/>
            <person name="Wortman J."/>
            <person name="Nusbaum C."/>
            <person name="Birren B."/>
        </authorList>
    </citation>
    <scope>NUCLEOTIDE SEQUENCE [LARGE SCALE GENOMIC DNA]</scope>
    <source>
        <strain evidence="2 3">54005</strain>
    </source>
</reference>
<evidence type="ECO:0008006" key="4">
    <source>
        <dbReference type="Google" id="ProtNLM"/>
    </source>
</evidence>
<feature type="coiled-coil region" evidence="1">
    <location>
        <begin position="35"/>
        <end position="98"/>
    </location>
</feature>
<protein>
    <recommendedName>
        <fullName evidence="4">Fungal N-terminal domain-containing protein</fullName>
    </recommendedName>
</protein>
<dbReference type="EMBL" id="JH658401">
    <property type="protein sequence ID" value="EXK83480.1"/>
    <property type="molecule type" value="Genomic_DNA"/>
</dbReference>
<organism evidence="2 3">
    <name type="scientific">Fusarium oxysporum f. sp. raphani 54005</name>
    <dbReference type="NCBI Taxonomy" id="1089458"/>
    <lineage>
        <taxon>Eukaryota</taxon>
        <taxon>Fungi</taxon>
        <taxon>Dikarya</taxon>
        <taxon>Ascomycota</taxon>
        <taxon>Pezizomycotina</taxon>
        <taxon>Sordariomycetes</taxon>
        <taxon>Hypocreomycetidae</taxon>
        <taxon>Hypocreales</taxon>
        <taxon>Nectriaceae</taxon>
        <taxon>Fusarium</taxon>
        <taxon>Fusarium oxysporum species complex</taxon>
    </lineage>
</organism>
<dbReference type="AlphaFoldDB" id="X0BMQ9"/>
<accession>X0BMQ9</accession>
<keyword evidence="1" id="KW-0175">Coiled coil</keyword>
<dbReference type="HOGENOM" id="CLU_343891_0_0_1"/>
<gene>
    <name evidence="2" type="ORF">FOQG_12181</name>
</gene>
<evidence type="ECO:0000313" key="2">
    <source>
        <dbReference type="EMBL" id="EXK83480.1"/>
    </source>
</evidence>